<keyword evidence="3" id="KW-1185">Reference proteome</keyword>
<comment type="caution">
    <text evidence="2">The sequence shown here is derived from an EMBL/GenBank/DDBJ whole genome shotgun (WGS) entry which is preliminary data.</text>
</comment>
<keyword evidence="1" id="KW-0732">Signal</keyword>
<proteinExistence type="predicted"/>
<dbReference type="InterPro" id="IPR021747">
    <property type="entry name" value="DUF3313"/>
</dbReference>
<accession>A0ABW4XPH6</accession>
<organism evidence="2 3">
    <name type="scientific">Corallincola platygyrae</name>
    <dbReference type="NCBI Taxonomy" id="1193278"/>
    <lineage>
        <taxon>Bacteria</taxon>
        <taxon>Pseudomonadati</taxon>
        <taxon>Pseudomonadota</taxon>
        <taxon>Gammaproteobacteria</taxon>
        <taxon>Alteromonadales</taxon>
        <taxon>Psychromonadaceae</taxon>
        <taxon>Corallincola</taxon>
    </lineage>
</organism>
<sequence>MLKPLALTLSIALLGACASAPETQETFSGYLEDYSKLKPVPDDDTRLAWYADDYDVANYASVEIQDAKIWLSPKLSDEEGIAADKQAAFAEYLVKALDKDLPGAIETGAEGTNTLIVKPAITGFSSGSADLEFYQYLPITLLVAGAMEASGNRDEVPVLFLEAEAVDKESGKVVAQTVRRLAGDDVDPEVLKEQGIEAFYPQLDAWAKQLTSEVKARAAGK</sequence>
<dbReference type="PROSITE" id="PS51257">
    <property type="entry name" value="PROKAR_LIPOPROTEIN"/>
    <property type="match status" value="1"/>
</dbReference>
<gene>
    <name evidence="2" type="ORF">ACFSJ3_12270</name>
</gene>
<evidence type="ECO:0000313" key="2">
    <source>
        <dbReference type="EMBL" id="MFD2096764.1"/>
    </source>
</evidence>
<feature type="chain" id="PRO_5047305652" evidence="1">
    <location>
        <begin position="21"/>
        <end position="221"/>
    </location>
</feature>
<evidence type="ECO:0000256" key="1">
    <source>
        <dbReference type="SAM" id="SignalP"/>
    </source>
</evidence>
<evidence type="ECO:0000313" key="3">
    <source>
        <dbReference type="Proteomes" id="UP001597380"/>
    </source>
</evidence>
<dbReference type="Pfam" id="PF11769">
    <property type="entry name" value="DUF3313"/>
    <property type="match status" value="1"/>
</dbReference>
<reference evidence="3" key="1">
    <citation type="journal article" date="2019" name="Int. J. Syst. Evol. Microbiol.">
        <title>The Global Catalogue of Microorganisms (GCM) 10K type strain sequencing project: providing services to taxonomists for standard genome sequencing and annotation.</title>
        <authorList>
            <consortium name="The Broad Institute Genomics Platform"/>
            <consortium name="The Broad Institute Genome Sequencing Center for Infectious Disease"/>
            <person name="Wu L."/>
            <person name="Ma J."/>
        </authorList>
    </citation>
    <scope>NUCLEOTIDE SEQUENCE [LARGE SCALE GENOMIC DNA]</scope>
    <source>
        <strain evidence="3">CGMCC 1.10992</strain>
    </source>
</reference>
<name>A0ABW4XPH6_9GAMM</name>
<feature type="signal peptide" evidence="1">
    <location>
        <begin position="1"/>
        <end position="20"/>
    </location>
</feature>
<dbReference type="EMBL" id="JBHUHT010000013">
    <property type="protein sequence ID" value="MFD2096764.1"/>
    <property type="molecule type" value="Genomic_DNA"/>
</dbReference>
<protein>
    <submittedName>
        <fullName evidence="2">DUF3313 domain-containing protein</fullName>
    </submittedName>
</protein>
<dbReference type="Proteomes" id="UP001597380">
    <property type="component" value="Unassembled WGS sequence"/>
</dbReference>
<dbReference type="RefSeq" id="WP_345339464.1">
    <property type="nucleotide sequence ID" value="NZ_BAABLI010000009.1"/>
</dbReference>